<dbReference type="Proteomes" id="UP000242642">
    <property type="component" value="Unassembled WGS sequence"/>
</dbReference>
<evidence type="ECO:0000313" key="1">
    <source>
        <dbReference type="EMBL" id="SET04330.1"/>
    </source>
</evidence>
<gene>
    <name evidence="1" type="ORF">SAMN02583745_01239</name>
</gene>
<accession>A0A1I0BCV8</accession>
<protein>
    <submittedName>
        <fullName evidence="1">Probable transposase</fullName>
    </submittedName>
</protein>
<organism evidence="1 2">
    <name type="scientific">Thorsellia anophelis DSM 18579</name>
    <dbReference type="NCBI Taxonomy" id="1123402"/>
    <lineage>
        <taxon>Bacteria</taxon>
        <taxon>Pseudomonadati</taxon>
        <taxon>Pseudomonadota</taxon>
        <taxon>Gammaproteobacteria</taxon>
        <taxon>Enterobacterales</taxon>
        <taxon>Thorselliaceae</taxon>
        <taxon>Thorsellia</taxon>
    </lineage>
</organism>
<proteinExistence type="predicted"/>
<sequence>MISDCEPIECFWVRRFLSKTRKTLPFKVEMIHSKIYYLRRDSLHKATTTISKKHAMVNLEDL</sequence>
<reference evidence="2" key="1">
    <citation type="submission" date="2016-10" db="EMBL/GenBank/DDBJ databases">
        <authorList>
            <person name="Varghese N."/>
            <person name="Submissions S."/>
        </authorList>
    </citation>
    <scope>NUCLEOTIDE SEQUENCE [LARGE SCALE GENOMIC DNA]</scope>
    <source>
        <strain evidence="2">DSM 18579</strain>
    </source>
</reference>
<name>A0A1I0BCV8_9GAMM</name>
<dbReference type="EMBL" id="FOHV01000007">
    <property type="protein sequence ID" value="SET04330.1"/>
    <property type="molecule type" value="Genomic_DNA"/>
</dbReference>
<dbReference type="AlphaFoldDB" id="A0A1I0BCV8"/>
<dbReference type="STRING" id="1123402.SAMN02583745_01239"/>
<keyword evidence="2" id="KW-1185">Reference proteome</keyword>
<evidence type="ECO:0000313" key="2">
    <source>
        <dbReference type="Proteomes" id="UP000242642"/>
    </source>
</evidence>